<accession>A0A0A8Z660</accession>
<dbReference type="EMBL" id="GBRH01267553">
    <property type="protein sequence ID" value="JAD30342.1"/>
    <property type="molecule type" value="Transcribed_RNA"/>
</dbReference>
<organism evidence="1">
    <name type="scientific">Arundo donax</name>
    <name type="common">Giant reed</name>
    <name type="synonym">Donax arundinaceus</name>
    <dbReference type="NCBI Taxonomy" id="35708"/>
    <lineage>
        <taxon>Eukaryota</taxon>
        <taxon>Viridiplantae</taxon>
        <taxon>Streptophyta</taxon>
        <taxon>Embryophyta</taxon>
        <taxon>Tracheophyta</taxon>
        <taxon>Spermatophyta</taxon>
        <taxon>Magnoliopsida</taxon>
        <taxon>Liliopsida</taxon>
        <taxon>Poales</taxon>
        <taxon>Poaceae</taxon>
        <taxon>PACMAD clade</taxon>
        <taxon>Arundinoideae</taxon>
        <taxon>Arundineae</taxon>
        <taxon>Arundo</taxon>
    </lineage>
</organism>
<evidence type="ECO:0000313" key="1">
    <source>
        <dbReference type="EMBL" id="JAD30342.1"/>
    </source>
</evidence>
<dbReference type="AlphaFoldDB" id="A0A0A8Z660"/>
<sequence>MLCCKNILPKVATAAIGVADHLLNSASTVL</sequence>
<reference evidence="1" key="2">
    <citation type="journal article" date="2015" name="Data Brief">
        <title>Shoot transcriptome of the giant reed, Arundo donax.</title>
        <authorList>
            <person name="Barrero R.A."/>
            <person name="Guerrero F.D."/>
            <person name="Moolhuijzen P."/>
            <person name="Goolsby J.A."/>
            <person name="Tidwell J."/>
            <person name="Bellgard S.E."/>
            <person name="Bellgard M.I."/>
        </authorList>
    </citation>
    <scope>NUCLEOTIDE SEQUENCE</scope>
    <source>
        <tissue evidence="1">Shoot tissue taken approximately 20 cm above the soil surface</tissue>
    </source>
</reference>
<protein>
    <submittedName>
        <fullName evidence="1">Uncharacterized protein</fullName>
    </submittedName>
</protein>
<reference evidence="1" key="1">
    <citation type="submission" date="2014-09" db="EMBL/GenBank/DDBJ databases">
        <authorList>
            <person name="Magalhaes I.L.F."/>
            <person name="Oliveira U."/>
            <person name="Santos F.R."/>
            <person name="Vidigal T.H.D.A."/>
            <person name="Brescovit A.D."/>
            <person name="Santos A.J."/>
        </authorList>
    </citation>
    <scope>NUCLEOTIDE SEQUENCE</scope>
    <source>
        <tissue evidence="1">Shoot tissue taken approximately 20 cm above the soil surface</tissue>
    </source>
</reference>
<name>A0A0A8Z660_ARUDO</name>
<proteinExistence type="predicted"/>